<evidence type="ECO:0000256" key="2">
    <source>
        <dbReference type="ARBA" id="ARBA00023134"/>
    </source>
</evidence>
<dbReference type="GO" id="GO:0016559">
    <property type="term" value="P:peroxisome fission"/>
    <property type="evidence" value="ECO:0007669"/>
    <property type="project" value="TreeGrafter"/>
</dbReference>
<feature type="compositionally biased region" description="Acidic residues" evidence="4">
    <location>
        <begin position="518"/>
        <end position="537"/>
    </location>
</feature>
<feature type="compositionally biased region" description="Low complexity" evidence="4">
    <location>
        <begin position="1"/>
        <end position="12"/>
    </location>
</feature>
<dbReference type="InterPro" id="IPR000375">
    <property type="entry name" value="Dynamin_stalk"/>
</dbReference>
<dbReference type="InterPro" id="IPR020850">
    <property type="entry name" value="GED_dom"/>
</dbReference>
<dbReference type="GO" id="GO:0005525">
    <property type="term" value="F:GTP binding"/>
    <property type="evidence" value="ECO:0007669"/>
    <property type="project" value="InterPro"/>
</dbReference>
<dbReference type="CDD" id="cd08771">
    <property type="entry name" value="DLP_1"/>
    <property type="match status" value="1"/>
</dbReference>
<evidence type="ECO:0000256" key="1">
    <source>
        <dbReference type="ARBA" id="ARBA00022741"/>
    </source>
</evidence>
<feature type="compositionally biased region" description="Basic and acidic residues" evidence="4">
    <location>
        <begin position="13"/>
        <end position="29"/>
    </location>
</feature>
<dbReference type="Gene3D" id="3.40.50.300">
    <property type="entry name" value="P-loop containing nucleotide triphosphate hydrolases"/>
    <property type="match status" value="1"/>
</dbReference>
<reference evidence="7 8" key="1">
    <citation type="submission" date="2020-01" db="EMBL/GenBank/DDBJ databases">
        <authorList>
            <person name="Gupta K D."/>
        </authorList>
    </citation>
    <scope>NUCLEOTIDE SEQUENCE [LARGE SCALE GENOMIC DNA]</scope>
</reference>
<dbReference type="InterPro" id="IPR027417">
    <property type="entry name" value="P-loop_NTPase"/>
</dbReference>
<dbReference type="GO" id="GO:0048312">
    <property type="term" value="P:intracellular distribution of mitochondria"/>
    <property type="evidence" value="ECO:0007669"/>
    <property type="project" value="TreeGrafter"/>
</dbReference>
<keyword evidence="1" id="KW-0547">Nucleotide-binding</keyword>
<keyword evidence="8" id="KW-1185">Reference proteome</keyword>
<dbReference type="InterPro" id="IPR001401">
    <property type="entry name" value="Dynamin_GTPase"/>
</dbReference>
<organism evidence="7 8">
    <name type="scientific">Cyclocybe aegerita</name>
    <name type="common">Black poplar mushroom</name>
    <name type="synonym">Agrocybe aegerita</name>
    <dbReference type="NCBI Taxonomy" id="1973307"/>
    <lineage>
        <taxon>Eukaryota</taxon>
        <taxon>Fungi</taxon>
        <taxon>Dikarya</taxon>
        <taxon>Basidiomycota</taxon>
        <taxon>Agaricomycotina</taxon>
        <taxon>Agaricomycetes</taxon>
        <taxon>Agaricomycetidae</taxon>
        <taxon>Agaricales</taxon>
        <taxon>Agaricineae</taxon>
        <taxon>Bolbitiaceae</taxon>
        <taxon>Cyclocybe</taxon>
    </lineage>
</organism>
<evidence type="ECO:0000256" key="4">
    <source>
        <dbReference type="SAM" id="MobiDB-lite"/>
    </source>
</evidence>
<evidence type="ECO:0000313" key="8">
    <source>
        <dbReference type="Proteomes" id="UP000467700"/>
    </source>
</evidence>
<dbReference type="PANTHER" id="PTHR11566:SF21">
    <property type="entry name" value="DYNAMIN RELATED PROTEIN 1, ISOFORM A"/>
    <property type="match status" value="1"/>
</dbReference>
<dbReference type="SMART" id="SM00053">
    <property type="entry name" value="DYNc"/>
    <property type="match status" value="1"/>
</dbReference>
<feature type="domain" description="GED" evidence="5">
    <location>
        <begin position="796"/>
        <end position="889"/>
    </location>
</feature>
<dbReference type="InterPro" id="IPR003130">
    <property type="entry name" value="GED"/>
</dbReference>
<dbReference type="GO" id="GO:0006897">
    <property type="term" value="P:endocytosis"/>
    <property type="evidence" value="ECO:0007669"/>
    <property type="project" value="TreeGrafter"/>
</dbReference>
<dbReference type="PRINTS" id="PR00195">
    <property type="entry name" value="DYNAMIN"/>
</dbReference>
<protein>
    <submittedName>
        <fullName evidence="7">Uncharacterized protein</fullName>
    </submittedName>
</protein>
<dbReference type="AlphaFoldDB" id="A0A8S0WLJ6"/>
<feature type="compositionally biased region" description="Low complexity" evidence="4">
    <location>
        <begin position="564"/>
        <end position="577"/>
    </location>
</feature>
<dbReference type="GO" id="GO:0008017">
    <property type="term" value="F:microtubule binding"/>
    <property type="evidence" value="ECO:0007669"/>
    <property type="project" value="TreeGrafter"/>
</dbReference>
<dbReference type="GO" id="GO:0005739">
    <property type="term" value="C:mitochondrion"/>
    <property type="evidence" value="ECO:0007669"/>
    <property type="project" value="TreeGrafter"/>
</dbReference>
<dbReference type="InterPro" id="IPR022812">
    <property type="entry name" value="Dynamin"/>
</dbReference>
<dbReference type="PROSITE" id="PS51718">
    <property type="entry name" value="G_DYNAMIN_2"/>
    <property type="match status" value="1"/>
</dbReference>
<comment type="caution">
    <text evidence="7">The sequence shown here is derived from an EMBL/GenBank/DDBJ whole genome shotgun (WGS) entry which is preliminary data.</text>
</comment>
<dbReference type="EMBL" id="CACVBS010000029">
    <property type="protein sequence ID" value="CAA7260362.1"/>
    <property type="molecule type" value="Genomic_DNA"/>
</dbReference>
<feature type="region of interest" description="Disordered" evidence="4">
    <location>
        <begin position="1"/>
        <end position="29"/>
    </location>
</feature>
<accession>A0A8S0WLJ6</accession>
<feature type="region of interest" description="Disordered" evidence="4">
    <location>
        <begin position="491"/>
        <end position="587"/>
    </location>
</feature>
<dbReference type="PROSITE" id="PS51388">
    <property type="entry name" value="GED"/>
    <property type="match status" value="1"/>
</dbReference>
<gene>
    <name evidence="7" type="ORF">AAE3_LOCUS2586</name>
</gene>
<evidence type="ECO:0000313" key="7">
    <source>
        <dbReference type="EMBL" id="CAA7260362.1"/>
    </source>
</evidence>
<evidence type="ECO:0000259" key="6">
    <source>
        <dbReference type="PROSITE" id="PS51718"/>
    </source>
</evidence>
<keyword evidence="3" id="KW-0175">Coiled coil</keyword>
<evidence type="ECO:0000256" key="3">
    <source>
        <dbReference type="SAM" id="Coils"/>
    </source>
</evidence>
<name>A0A8S0WLJ6_CYCAE</name>
<dbReference type="PANTHER" id="PTHR11566">
    <property type="entry name" value="DYNAMIN"/>
    <property type="match status" value="1"/>
</dbReference>
<feature type="compositionally biased region" description="Acidic residues" evidence="4">
    <location>
        <begin position="491"/>
        <end position="506"/>
    </location>
</feature>
<dbReference type="Pfam" id="PF00350">
    <property type="entry name" value="Dynamin_N"/>
    <property type="match status" value="1"/>
</dbReference>
<dbReference type="GO" id="GO:0016020">
    <property type="term" value="C:membrane"/>
    <property type="evidence" value="ECO:0007669"/>
    <property type="project" value="TreeGrafter"/>
</dbReference>
<dbReference type="GO" id="GO:0003924">
    <property type="term" value="F:GTPase activity"/>
    <property type="evidence" value="ECO:0007669"/>
    <property type="project" value="InterPro"/>
</dbReference>
<feature type="compositionally biased region" description="Basic and acidic residues" evidence="4">
    <location>
        <begin position="538"/>
        <end position="557"/>
    </location>
</feature>
<dbReference type="SMART" id="SM00302">
    <property type="entry name" value="GED"/>
    <property type="match status" value="1"/>
</dbReference>
<keyword evidence="2" id="KW-0342">GTP-binding</keyword>
<dbReference type="Proteomes" id="UP000467700">
    <property type="component" value="Unassembled WGS sequence"/>
</dbReference>
<evidence type="ECO:0000259" key="5">
    <source>
        <dbReference type="PROSITE" id="PS51388"/>
    </source>
</evidence>
<dbReference type="GO" id="GO:0005874">
    <property type="term" value="C:microtubule"/>
    <property type="evidence" value="ECO:0007669"/>
    <property type="project" value="TreeGrafter"/>
</dbReference>
<feature type="domain" description="Dynamin-type G" evidence="6">
    <location>
        <begin position="74"/>
        <end position="383"/>
    </location>
</feature>
<dbReference type="Pfam" id="PF02212">
    <property type="entry name" value="GED"/>
    <property type="match status" value="1"/>
</dbReference>
<dbReference type="InterPro" id="IPR030381">
    <property type="entry name" value="G_DYNAMIN_dom"/>
</dbReference>
<dbReference type="OrthoDB" id="5061070at2759"/>
<feature type="coiled-coil region" evidence="3">
    <location>
        <begin position="853"/>
        <end position="887"/>
    </location>
</feature>
<dbReference type="Pfam" id="PF01031">
    <property type="entry name" value="Dynamin_M"/>
    <property type="match status" value="2"/>
</dbReference>
<dbReference type="Gene3D" id="1.20.120.1240">
    <property type="entry name" value="Dynamin, middle domain"/>
    <property type="match status" value="1"/>
</dbReference>
<dbReference type="InterPro" id="IPR045063">
    <property type="entry name" value="Dynamin_N"/>
</dbReference>
<dbReference type="SUPFAM" id="SSF52540">
    <property type="entry name" value="P-loop containing nucleoside triphosphate hydrolases"/>
    <property type="match status" value="1"/>
</dbReference>
<proteinExistence type="predicted"/>
<sequence length="889" mass="99849">MKTTSRTASASTHSREPSPIENSDSERSEHATMAVEEAKTSVLAVGLSNPKLSQGRRQMLDLVNKLHSTGVQVDIDLPQIAVIGSQSAGKSSLIESISGITLPRAAGTCTRCPIECRLSHSNTLWQCTVSLRFTTGHDGQTLGQARNQVFGDVIYDKSQVEDRIRRAQKAILNPKISANAFLNGDEEMERTSGRQLTFSTNCVSLQISGPDVADLSFCDLPGLIASVSSSGGKNDIMLVENLVTSYIRKPSCIILLTVACETDFENQGAHRLAEQYDPEGKRTIGVLTKPDRIPIGEESNWLPFIRNEKETLENNWFCVKQPSSNDLKALMTWAQARQKEDDFFASTSPWCELDGVYQKYLRTSNLVERLSLVLSDLISKRLPGIYSELESQVQTARNALQSLPREPPSDPQTEVSNLLHAFVVDLARHVEGVPNQEGLLQCVRPAQEKFKRAIRETAPNFRPFESGYEGVMHIRRATFLENEEAALDGEVSDVGEDEDEDEDLDMPESGQPARQAEVDDSSSSDSDSDEDDEDETEDTFKAQKEKEKEQRTREEAQRRKKAAQKAAAPPQSAQPPRGTKRKEAPRTNYRIYIDEVLQQAHLARTRELPGHYPFVVQKTFIEGIIQRWQEPALALSATIHKTVSEHVNELISKHFGHFGQGQLEQRIRTIMHEHIQTCASNAQSRIEWLLDIESEPFSLNTHYLQDYKEKFLAFYKGERRRYERSKTTAATPAARNAALKVQRPGRGKDKEASVVPMSQPAMSVETVLAGLAQLGYTGLKEGDLQRLIPGDRMEPALEIMADVRAYFQVAYKRFADNVPLAIDRELIRGVERNVLGTLYEHLQINKSKGRRLCREMSQESQQTADKRADLKRKLERLEIAYQELRAIGF</sequence>
<dbReference type="GO" id="GO:0000266">
    <property type="term" value="P:mitochondrial fission"/>
    <property type="evidence" value="ECO:0007669"/>
    <property type="project" value="TreeGrafter"/>
</dbReference>